<reference evidence="2 3" key="1">
    <citation type="submission" date="2023-05" db="EMBL/GenBank/DDBJ databases">
        <title>[ruminococcus] sp. nov., isolated from a pig farm feces dump.</title>
        <authorList>
            <person name="Chang Y.-H."/>
        </authorList>
    </citation>
    <scope>NUCLEOTIDE SEQUENCE [LARGE SCALE GENOMIC DNA]</scope>
    <source>
        <strain evidence="2 3">YH-rum2234</strain>
    </source>
</reference>
<evidence type="ECO:0000313" key="2">
    <source>
        <dbReference type="EMBL" id="MDI9242938.1"/>
    </source>
</evidence>
<comment type="caution">
    <text evidence="2">The sequence shown here is derived from an EMBL/GenBank/DDBJ whole genome shotgun (WGS) entry which is preliminary data.</text>
</comment>
<dbReference type="RefSeq" id="WP_283231372.1">
    <property type="nucleotide sequence ID" value="NZ_JASGBQ010000021.1"/>
</dbReference>
<organism evidence="2 3">
    <name type="scientific">Fusibacillus kribbianus</name>
    <dbReference type="NCBI Taxonomy" id="3044208"/>
    <lineage>
        <taxon>Bacteria</taxon>
        <taxon>Bacillati</taxon>
        <taxon>Bacillota</taxon>
        <taxon>Clostridia</taxon>
        <taxon>Lachnospirales</taxon>
        <taxon>Lachnospiraceae</taxon>
        <taxon>Fusibacillus</taxon>
    </lineage>
</organism>
<dbReference type="HAMAP" id="MF_00652">
    <property type="entry name" value="UPF0246"/>
    <property type="match status" value="1"/>
</dbReference>
<dbReference type="EMBL" id="JASGBQ010000021">
    <property type="protein sequence ID" value="MDI9242938.1"/>
    <property type="molecule type" value="Genomic_DNA"/>
</dbReference>
<dbReference type="GO" id="GO:0033194">
    <property type="term" value="P:response to hydroperoxide"/>
    <property type="evidence" value="ECO:0007669"/>
    <property type="project" value="TreeGrafter"/>
</dbReference>
<dbReference type="GO" id="GO:0005829">
    <property type="term" value="C:cytosol"/>
    <property type="evidence" value="ECO:0007669"/>
    <property type="project" value="TreeGrafter"/>
</dbReference>
<dbReference type="PANTHER" id="PTHR30283">
    <property type="entry name" value="PEROXIDE STRESS RESPONSE PROTEIN YAAA"/>
    <property type="match status" value="1"/>
</dbReference>
<comment type="similarity">
    <text evidence="1">Belongs to the UPF0246 family.</text>
</comment>
<proteinExistence type="inferred from homology"/>
<dbReference type="NCBIfam" id="NF002543">
    <property type="entry name" value="PRK02101.1-4"/>
    <property type="match status" value="1"/>
</dbReference>
<dbReference type="Pfam" id="PF03883">
    <property type="entry name" value="H2O2_YaaD"/>
    <property type="match status" value="1"/>
</dbReference>
<dbReference type="InterPro" id="IPR005583">
    <property type="entry name" value="YaaA"/>
</dbReference>
<dbReference type="Proteomes" id="UP001300383">
    <property type="component" value="Unassembled WGS sequence"/>
</dbReference>
<protein>
    <recommendedName>
        <fullName evidence="1">UPF0246 protein QJ036_10720</fullName>
    </recommendedName>
</protein>
<evidence type="ECO:0000256" key="1">
    <source>
        <dbReference type="HAMAP-Rule" id="MF_00652"/>
    </source>
</evidence>
<name>A0AAP4F121_9FIRM</name>
<keyword evidence="3" id="KW-1185">Reference proteome</keyword>
<gene>
    <name evidence="2" type="primary">yaaA</name>
    <name evidence="2" type="ORF">QJ036_10720</name>
</gene>
<accession>A0AAP4F121</accession>
<dbReference type="AlphaFoldDB" id="A0AAP4F121"/>
<dbReference type="PANTHER" id="PTHR30283:SF4">
    <property type="entry name" value="PEROXIDE STRESS RESISTANCE PROTEIN YAAA"/>
    <property type="match status" value="1"/>
</dbReference>
<sequence length="249" mass="28855">MKIILSPAKKMNRETDLLPTEGLPEFLAETEIILQWLKSRSHEELQTLWGCNDKIAAENFARLEDMDLRTNLTPAILTYEGIVYQYMAPSVFEESQLSYIQDHLRILSAFYGCLKPMDGVTPYRLEMQAKAQIDGHKNLYEFWGDRLYQSVRDDDGVIVNLASKEYSKCIEKYLQPEDVFLTVSFCEKFGGKLVTKGTYAKMARGEMVRFMAEKSVRNVEELKNFDRLGYVFREALSTDREYVFEKAGK</sequence>
<evidence type="ECO:0000313" key="3">
    <source>
        <dbReference type="Proteomes" id="UP001300383"/>
    </source>
</evidence>